<dbReference type="EMBL" id="WBXO01000005">
    <property type="protein sequence ID" value="KAB2952601.1"/>
    <property type="molecule type" value="Genomic_DNA"/>
</dbReference>
<dbReference type="PANTHER" id="PTHR32097">
    <property type="entry name" value="CAMP-BINDING PROTEIN 1-RELATED"/>
    <property type="match status" value="1"/>
</dbReference>
<keyword evidence="5" id="KW-1185">Reference proteome</keyword>
<feature type="compositionally biased region" description="Pro residues" evidence="2">
    <location>
        <begin position="189"/>
        <end position="222"/>
    </location>
</feature>
<evidence type="ECO:0000256" key="2">
    <source>
        <dbReference type="SAM" id="MobiDB-lite"/>
    </source>
</evidence>
<feature type="domain" description="TerD" evidence="3">
    <location>
        <begin position="1"/>
        <end position="181"/>
    </location>
</feature>
<evidence type="ECO:0000256" key="1">
    <source>
        <dbReference type="ARBA" id="ARBA00008775"/>
    </source>
</evidence>
<reference evidence="4 5" key="1">
    <citation type="submission" date="2019-10" db="EMBL/GenBank/DDBJ databases">
        <title>Whole-genome sequence of the extremophile Heliorestis acidaminivorans DSM 24790.</title>
        <authorList>
            <person name="Kyndt J.A."/>
            <person name="Meyer T.E."/>
        </authorList>
    </citation>
    <scope>NUCLEOTIDE SEQUENCE [LARGE SCALE GENOMIC DNA]</scope>
    <source>
        <strain evidence="4 5">DSM 24790</strain>
    </source>
</reference>
<dbReference type="PANTHER" id="PTHR32097:SF4">
    <property type="entry name" value="GENERAL STRESS PROTEIN 16U"/>
    <property type="match status" value="1"/>
</dbReference>
<gene>
    <name evidence="4" type="ORF">F9B85_08025</name>
</gene>
<dbReference type="AlphaFoldDB" id="A0A6I0EZX9"/>
<comment type="similarity">
    <text evidence="1">Belongs to the CAPAB/TerDEXZ family.</text>
</comment>
<evidence type="ECO:0000259" key="3">
    <source>
        <dbReference type="Pfam" id="PF02342"/>
    </source>
</evidence>
<dbReference type="RefSeq" id="WP_151619878.1">
    <property type="nucleotide sequence ID" value="NZ_WBXO01000005.1"/>
</dbReference>
<dbReference type="CDD" id="cd06974">
    <property type="entry name" value="TerD_like"/>
    <property type="match status" value="2"/>
</dbReference>
<sequence>MSQSVQKGQRVDVTKSYPGLDKISVGLGWTCEKMANINIEVDGAAFLLDSQGKCLHDGLMIFYGQQQGLQGAIVHQNASPVDKENFQIHLKQIPGTVERIAFTITIHEAEQRRQSFANVSNIYIRVMNGQNGGEILRFPVGPFQRETAIVVGELYRHKGEWKFNAIGAGYHGGLAALCNSYGLEVIDKPSPPPPPKPTPPPPPTPKPRPTPPPTPQNNPSPVPTEERISLSKIELKKKGDRINLEKRQGQSLGHLVVNLNWNQRGGAPKETGFFKSLFGGASSQGIDLDLGCLFELKNGKKGAIQALGNSFGSLQQEPFIMLDKDDRTGASTEGENLLINGIKVREFKRILIYAFIYEGITNWAQADGVVTIKPQTGAEIVVRMDDHSQSQGMCAIALLENVNNETFSVEKIVRFFKGHQDMDRAFGWNMKWVAGSKD</sequence>
<dbReference type="InterPro" id="IPR017115">
    <property type="entry name" value="Tellurite_resistance_TerA"/>
</dbReference>
<accession>A0A6I0EZX9</accession>
<dbReference type="InterPro" id="IPR003325">
    <property type="entry name" value="TerD"/>
</dbReference>
<dbReference type="Pfam" id="PF02342">
    <property type="entry name" value="TerD"/>
    <property type="match status" value="1"/>
</dbReference>
<dbReference type="InterPro" id="IPR051324">
    <property type="entry name" value="Stress/Tellurium_Resist"/>
</dbReference>
<organism evidence="4 5">
    <name type="scientific">Heliorestis acidaminivorans</name>
    <dbReference type="NCBI Taxonomy" id="553427"/>
    <lineage>
        <taxon>Bacteria</taxon>
        <taxon>Bacillati</taxon>
        <taxon>Bacillota</taxon>
        <taxon>Clostridia</taxon>
        <taxon>Eubacteriales</taxon>
        <taxon>Heliobacteriaceae</taxon>
        <taxon>Heliorestis</taxon>
    </lineage>
</organism>
<dbReference type="Proteomes" id="UP000468766">
    <property type="component" value="Unassembled WGS sequence"/>
</dbReference>
<dbReference type="PIRSF" id="PIRSF037118">
    <property type="entry name" value="Tellurite_resistance_TerA"/>
    <property type="match status" value="1"/>
</dbReference>
<protein>
    <submittedName>
        <fullName evidence="4">Tellurium resistance protein TerA</fullName>
    </submittedName>
</protein>
<proteinExistence type="inferred from homology"/>
<feature type="region of interest" description="Disordered" evidence="2">
    <location>
        <begin position="187"/>
        <end position="226"/>
    </location>
</feature>
<name>A0A6I0EZX9_9FIRM</name>
<evidence type="ECO:0000313" key="4">
    <source>
        <dbReference type="EMBL" id="KAB2952601.1"/>
    </source>
</evidence>
<evidence type="ECO:0000313" key="5">
    <source>
        <dbReference type="Proteomes" id="UP000468766"/>
    </source>
</evidence>
<dbReference type="OrthoDB" id="179721at2"/>
<dbReference type="Gene3D" id="2.60.60.30">
    <property type="entry name" value="sav2460 like domains"/>
    <property type="match status" value="2"/>
</dbReference>
<comment type="caution">
    <text evidence="4">The sequence shown here is derived from an EMBL/GenBank/DDBJ whole genome shotgun (WGS) entry which is preliminary data.</text>
</comment>